<evidence type="ECO:0000256" key="4">
    <source>
        <dbReference type="ARBA" id="ARBA00023136"/>
    </source>
</evidence>
<dbReference type="GO" id="GO:0016020">
    <property type="term" value="C:membrane"/>
    <property type="evidence" value="ECO:0007669"/>
    <property type="project" value="UniProtKB-SubCell"/>
</dbReference>
<evidence type="ECO:0000313" key="9">
    <source>
        <dbReference type="Proteomes" id="UP000179734"/>
    </source>
</evidence>
<feature type="non-terminal residue" evidence="8">
    <location>
        <position position="1"/>
    </location>
</feature>
<evidence type="ECO:0000256" key="2">
    <source>
        <dbReference type="ARBA" id="ARBA00022692"/>
    </source>
</evidence>
<keyword evidence="9" id="KW-1185">Reference proteome</keyword>
<feature type="transmembrane region" description="Helical" evidence="6">
    <location>
        <begin position="29"/>
        <end position="48"/>
    </location>
</feature>
<feature type="domain" description="TM2" evidence="7">
    <location>
        <begin position="25"/>
        <end position="70"/>
    </location>
</feature>
<dbReference type="Proteomes" id="UP000179734">
    <property type="component" value="Unassembled WGS sequence"/>
</dbReference>
<comment type="caution">
    <text evidence="8">The sequence shown here is derived from an EMBL/GenBank/DDBJ whole genome shotgun (WGS) entry which is preliminary data.</text>
</comment>
<dbReference type="AlphaFoldDB" id="A0A1S1NHI6"/>
<accession>A0A1S1NHI6</accession>
<evidence type="ECO:0000256" key="1">
    <source>
        <dbReference type="ARBA" id="ARBA00004141"/>
    </source>
</evidence>
<protein>
    <recommendedName>
        <fullName evidence="7">TM2 domain-containing protein</fullName>
    </recommendedName>
</protein>
<gene>
    <name evidence="8" type="ORF">BKN37_12625</name>
</gene>
<dbReference type="RefSeq" id="WP_071026268.1">
    <property type="nucleotide sequence ID" value="NZ_MLQM01000058.1"/>
</dbReference>
<keyword evidence="4 6" id="KW-0472">Membrane</keyword>
<name>A0A1S1NHI6_9MYCO</name>
<proteinExistence type="predicted"/>
<organism evidence="8 9">
    <name type="scientific">Mycobacterium talmoniae</name>
    <dbReference type="NCBI Taxonomy" id="1858794"/>
    <lineage>
        <taxon>Bacteria</taxon>
        <taxon>Bacillati</taxon>
        <taxon>Actinomycetota</taxon>
        <taxon>Actinomycetes</taxon>
        <taxon>Mycobacteriales</taxon>
        <taxon>Mycobacteriaceae</taxon>
        <taxon>Mycobacterium</taxon>
    </lineage>
</organism>
<keyword evidence="3 6" id="KW-1133">Transmembrane helix</keyword>
<feature type="region of interest" description="Disordered" evidence="5">
    <location>
        <begin position="1"/>
        <end position="25"/>
    </location>
</feature>
<dbReference type="Pfam" id="PF05154">
    <property type="entry name" value="TM2"/>
    <property type="match status" value="1"/>
</dbReference>
<evidence type="ECO:0000259" key="7">
    <source>
        <dbReference type="Pfam" id="PF05154"/>
    </source>
</evidence>
<comment type="subcellular location">
    <subcellularLocation>
        <location evidence="1">Membrane</location>
        <topology evidence="1">Multi-pass membrane protein</topology>
    </subcellularLocation>
</comment>
<evidence type="ECO:0000256" key="6">
    <source>
        <dbReference type="SAM" id="Phobius"/>
    </source>
</evidence>
<evidence type="ECO:0000256" key="3">
    <source>
        <dbReference type="ARBA" id="ARBA00022989"/>
    </source>
</evidence>
<reference evidence="8 9" key="1">
    <citation type="submission" date="2016-10" db="EMBL/GenBank/DDBJ databases">
        <title>Genome sequence of Mycobacterium talmonii.</title>
        <authorList>
            <person name="Greninger A.L."/>
            <person name="Elliott B."/>
            <person name="Vasireddy S."/>
            <person name="Vasireddy R."/>
        </authorList>
    </citation>
    <scope>NUCLEOTIDE SEQUENCE [LARGE SCALE GENOMIC DNA]</scope>
    <source>
        <strain evidence="9">NE-TNMC-100812</strain>
    </source>
</reference>
<feature type="transmembrane region" description="Helical" evidence="6">
    <location>
        <begin position="60"/>
        <end position="87"/>
    </location>
</feature>
<dbReference type="InterPro" id="IPR007829">
    <property type="entry name" value="TM2"/>
</dbReference>
<sequence>PYYGAPVDPNAPYGRDPVSGEPLSDKSKVTAGLLQLFLGGFGAGRFYLGSNAVAAGQLITWFLGFLLMFAFGIGVLVWAGLGIWALVDAIMIFTGSVRDQYGRPLRS</sequence>
<evidence type="ECO:0000256" key="5">
    <source>
        <dbReference type="SAM" id="MobiDB-lite"/>
    </source>
</evidence>
<dbReference type="EMBL" id="MLQM01000058">
    <property type="protein sequence ID" value="OHV03873.1"/>
    <property type="molecule type" value="Genomic_DNA"/>
</dbReference>
<keyword evidence="2 6" id="KW-0812">Transmembrane</keyword>
<evidence type="ECO:0000313" key="8">
    <source>
        <dbReference type="EMBL" id="OHV03873.1"/>
    </source>
</evidence>